<accession>A0A0F9M7H5</accession>
<protein>
    <recommendedName>
        <fullName evidence="2">Ku domain-containing protein</fullName>
    </recommendedName>
</protein>
<dbReference type="EMBL" id="LAZR01009437">
    <property type="protein sequence ID" value="KKM72615.1"/>
    <property type="molecule type" value="Genomic_DNA"/>
</dbReference>
<gene>
    <name evidence="3" type="ORF">LCGC14_1418740</name>
</gene>
<comment type="caution">
    <text evidence="3">The sequence shown here is derived from an EMBL/GenBank/DDBJ whole genome shotgun (WGS) entry which is preliminary data.</text>
</comment>
<dbReference type="InterPro" id="IPR006164">
    <property type="entry name" value="DNA_bd_Ku70/Ku80"/>
</dbReference>
<dbReference type="InterPro" id="IPR016194">
    <property type="entry name" value="SPOC-like_C_dom_sf"/>
</dbReference>
<evidence type="ECO:0000313" key="3">
    <source>
        <dbReference type="EMBL" id="KKM72615.1"/>
    </source>
</evidence>
<dbReference type="PANTHER" id="PTHR41251:SF1">
    <property type="entry name" value="NON-HOMOLOGOUS END JOINING PROTEIN KU"/>
    <property type="match status" value="1"/>
</dbReference>
<evidence type="ECO:0000256" key="1">
    <source>
        <dbReference type="ARBA" id="ARBA00023125"/>
    </source>
</evidence>
<proteinExistence type="inferred from homology"/>
<name>A0A0F9M7H5_9ZZZZ</name>
<keyword evidence="1" id="KW-0238">DNA-binding</keyword>
<reference evidence="3" key="1">
    <citation type="journal article" date="2015" name="Nature">
        <title>Complex archaea that bridge the gap between prokaryotes and eukaryotes.</title>
        <authorList>
            <person name="Spang A."/>
            <person name="Saw J.H."/>
            <person name="Jorgensen S.L."/>
            <person name="Zaremba-Niedzwiedzka K."/>
            <person name="Martijn J."/>
            <person name="Lind A.E."/>
            <person name="van Eijk R."/>
            <person name="Schleper C."/>
            <person name="Guy L."/>
            <person name="Ettema T.J."/>
        </authorList>
    </citation>
    <scope>NUCLEOTIDE SEQUENCE</scope>
</reference>
<feature type="domain" description="Ku" evidence="2">
    <location>
        <begin position="54"/>
        <end position="183"/>
    </location>
</feature>
<evidence type="ECO:0000259" key="2">
    <source>
        <dbReference type="SMART" id="SM00559"/>
    </source>
</evidence>
<dbReference type="AlphaFoldDB" id="A0A0F9M7H5"/>
<dbReference type="PANTHER" id="PTHR41251">
    <property type="entry name" value="NON-HOMOLOGOUS END JOINING PROTEIN KU"/>
    <property type="match status" value="1"/>
</dbReference>
<dbReference type="InterPro" id="IPR009187">
    <property type="entry name" value="Prok_Ku"/>
</dbReference>
<dbReference type="HAMAP" id="MF_01875">
    <property type="entry name" value="Prokaryotic_Ku"/>
    <property type="match status" value="1"/>
</dbReference>
<dbReference type="GO" id="GO:0003690">
    <property type="term" value="F:double-stranded DNA binding"/>
    <property type="evidence" value="ECO:0007669"/>
    <property type="project" value="TreeGrafter"/>
</dbReference>
<sequence>MAPKAVWKGAVGFGMVSIPVKLTSGTEEKKVSFNQLHGECKGRIQMPKWCPTCDCKVESEDLIKGYPVGDDQYVIMEEADFAGLPVKSLKTIDVVAFVDGTAIDPRHYNKSYLMAPEAAGLKAFSLFIQAMTRANVVGIAKLGFREREHLAAMRAFGDVILLQTLFYADELRDPGDVVKPLTVCSQQEMDMAMSLIKSLATDNPDLVQYEDEYRKMLNEVIQSKLDGTVFVAAPTTEAPKMDLVDALMASIAAKPADTEEPVGVLAQRIGELAETEEDLWKP</sequence>
<dbReference type="Pfam" id="PF02735">
    <property type="entry name" value="Ku"/>
    <property type="match status" value="1"/>
</dbReference>
<dbReference type="SMART" id="SM00559">
    <property type="entry name" value="Ku78"/>
    <property type="match status" value="1"/>
</dbReference>
<dbReference type="SUPFAM" id="SSF100939">
    <property type="entry name" value="SPOC domain-like"/>
    <property type="match status" value="1"/>
</dbReference>
<organism evidence="3">
    <name type="scientific">marine sediment metagenome</name>
    <dbReference type="NCBI Taxonomy" id="412755"/>
    <lineage>
        <taxon>unclassified sequences</taxon>
        <taxon>metagenomes</taxon>
        <taxon>ecological metagenomes</taxon>
    </lineage>
</organism>
<dbReference type="PIRSF" id="PIRSF006493">
    <property type="entry name" value="Prok_Ku"/>
    <property type="match status" value="1"/>
</dbReference>
<dbReference type="Gene3D" id="2.40.290.10">
    <property type="match status" value="1"/>
</dbReference>
<dbReference type="GO" id="GO:0006303">
    <property type="term" value="P:double-strand break repair via nonhomologous end joining"/>
    <property type="evidence" value="ECO:0007669"/>
    <property type="project" value="InterPro"/>
</dbReference>
<dbReference type="NCBIfam" id="TIGR02772">
    <property type="entry name" value="Ku_bact"/>
    <property type="match status" value="1"/>
</dbReference>